<name>A0AAW9HJY3_9ACTO</name>
<accession>A0AAW9HJY3</accession>
<dbReference type="Pfam" id="PF01497">
    <property type="entry name" value="Peripla_BP_2"/>
    <property type="match status" value="1"/>
</dbReference>
<dbReference type="PROSITE" id="PS51257">
    <property type="entry name" value="PROKAR_LIPOPROTEIN"/>
    <property type="match status" value="1"/>
</dbReference>
<evidence type="ECO:0000313" key="8">
    <source>
        <dbReference type="EMBL" id="MDY5146602.1"/>
    </source>
</evidence>
<evidence type="ECO:0000256" key="2">
    <source>
        <dbReference type="ARBA" id="ARBA00008814"/>
    </source>
</evidence>
<organism evidence="7 10">
    <name type="scientific">Actinotignum timonense</name>
    <dbReference type="NCBI Taxonomy" id="1870995"/>
    <lineage>
        <taxon>Bacteria</taxon>
        <taxon>Bacillati</taxon>
        <taxon>Actinomycetota</taxon>
        <taxon>Actinomycetes</taxon>
        <taxon>Actinomycetales</taxon>
        <taxon>Actinomycetaceae</taxon>
        <taxon>Actinotignum</taxon>
    </lineage>
</organism>
<evidence type="ECO:0000256" key="4">
    <source>
        <dbReference type="ARBA" id="ARBA00022729"/>
    </source>
</evidence>
<dbReference type="InterPro" id="IPR051313">
    <property type="entry name" value="Bact_iron-sidero_bind"/>
</dbReference>
<reference evidence="7 9" key="1">
    <citation type="submission" date="2023-10" db="EMBL/GenBank/DDBJ databases">
        <title>Whole Genome based description of the genera Actinobaculum and Actinotignum reveals a complex phylogenetic relationship within the species included in the genus Actinotignum.</title>
        <authorList>
            <person name="Jensen C.S."/>
            <person name="Dargis R."/>
            <person name="Kemp M."/>
            <person name="Christensen J.J."/>
        </authorList>
    </citation>
    <scope>NUCLEOTIDE SEQUENCE</scope>
    <source>
        <strain evidence="8 9">SLA_B089</strain>
        <strain evidence="7">SLA_B245</strain>
    </source>
</reference>
<feature type="chain" id="PRO_5044004355" evidence="5">
    <location>
        <begin position="21"/>
        <end position="346"/>
    </location>
</feature>
<dbReference type="PANTHER" id="PTHR30532:SF24">
    <property type="entry name" value="FERRIC ENTEROBACTIN-BINDING PERIPLASMIC PROTEIN FEPB"/>
    <property type="match status" value="1"/>
</dbReference>
<evidence type="ECO:0000256" key="3">
    <source>
        <dbReference type="ARBA" id="ARBA00022448"/>
    </source>
</evidence>
<proteinExistence type="inferred from homology"/>
<dbReference type="Proteomes" id="UP001284901">
    <property type="component" value="Unassembled WGS sequence"/>
</dbReference>
<dbReference type="SUPFAM" id="SSF53807">
    <property type="entry name" value="Helical backbone' metal receptor"/>
    <property type="match status" value="1"/>
</dbReference>
<sequence>MKKSLTAWAGTVLVACLAFAGCGSQKSNDSADSSASPASSSAAASSAADGTTTNEAVFPATIDTKFGPVTVKEAPQRVVALGWGDAEVALSLGVQPVGAADWLAFGGNGVGPWVSESYEKTPEILGTMELSYEKIAALKPDLILDVKTSGDKERHDKLSQIATTVSLPEGADNWLTSTKDQVTMIGAALGKPKAAAAQLDEVEKKFAEVTAAHPDWKGKSVTVATKTSEGWGAYLKGDTRLEFMTKLGFVQNPKVQELATADSGFAVQLSAEQLDAIDADLIAAFPIFIDTAQITDDATWQKVPAVAAGHAFVVDGDLSNAFSLGTPAAQLWALDKLTPLIEKAVK</sequence>
<dbReference type="EMBL" id="JAWNFV010000010">
    <property type="protein sequence ID" value="MDY5140796.1"/>
    <property type="molecule type" value="Genomic_DNA"/>
</dbReference>
<dbReference type="PANTHER" id="PTHR30532">
    <property type="entry name" value="IRON III DICITRATE-BINDING PERIPLASMIC PROTEIN"/>
    <property type="match status" value="1"/>
</dbReference>
<comment type="similarity">
    <text evidence="2">Belongs to the bacterial solute-binding protein 8 family.</text>
</comment>
<gene>
    <name evidence="7" type="ORF">R6G74_05655</name>
    <name evidence="8" type="ORF">R6P33_06170</name>
</gene>
<keyword evidence="3" id="KW-0813">Transport</keyword>
<comment type="subcellular location">
    <subcellularLocation>
        <location evidence="1">Cell envelope</location>
    </subcellularLocation>
</comment>
<dbReference type="Proteomes" id="UP001288320">
    <property type="component" value="Unassembled WGS sequence"/>
</dbReference>
<keyword evidence="9" id="KW-1185">Reference proteome</keyword>
<dbReference type="EMBL" id="JAWNFY010000015">
    <property type="protein sequence ID" value="MDY5146602.1"/>
    <property type="molecule type" value="Genomic_DNA"/>
</dbReference>
<evidence type="ECO:0000313" key="10">
    <source>
        <dbReference type="Proteomes" id="UP001288320"/>
    </source>
</evidence>
<evidence type="ECO:0000256" key="5">
    <source>
        <dbReference type="SAM" id="SignalP"/>
    </source>
</evidence>
<dbReference type="PROSITE" id="PS50983">
    <property type="entry name" value="FE_B12_PBP"/>
    <property type="match status" value="1"/>
</dbReference>
<evidence type="ECO:0000313" key="9">
    <source>
        <dbReference type="Proteomes" id="UP001284901"/>
    </source>
</evidence>
<dbReference type="AlphaFoldDB" id="A0AAW9HJY3"/>
<dbReference type="InterPro" id="IPR002491">
    <property type="entry name" value="ABC_transptr_periplasmic_BD"/>
</dbReference>
<dbReference type="Gene3D" id="3.40.50.1980">
    <property type="entry name" value="Nitrogenase molybdenum iron protein domain"/>
    <property type="match status" value="2"/>
</dbReference>
<evidence type="ECO:0000313" key="7">
    <source>
        <dbReference type="EMBL" id="MDY5140796.1"/>
    </source>
</evidence>
<keyword evidence="4 5" id="KW-0732">Signal</keyword>
<dbReference type="GO" id="GO:1901678">
    <property type="term" value="P:iron coordination entity transport"/>
    <property type="evidence" value="ECO:0007669"/>
    <property type="project" value="UniProtKB-ARBA"/>
</dbReference>
<feature type="signal peptide" evidence="5">
    <location>
        <begin position="1"/>
        <end position="20"/>
    </location>
</feature>
<dbReference type="CDD" id="cd01146">
    <property type="entry name" value="FhuD"/>
    <property type="match status" value="1"/>
</dbReference>
<feature type="domain" description="Fe/B12 periplasmic-binding" evidence="6">
    <location>
        <begin position="77"/>
        <end position="345"/>
    </location>
</feature>
<comment type="caution">
    <text evidence="7">The sequence shown here is derived from an EMBL/GenBank/DDBJ whole genome shotgun (WGS) entry which is preliminary data.</text>
</comment>
<dbReference type="GO" id="GO:0030288">
    <property type="term" value="C:outer membrane-bounded periplasmic space"/>
    <property type="evidence" value="ECO:0007669"/>
    <property type="project" value="TreeGrafter"/>
</dbReference>
<evidence type="ECO:0000259" key="6">
    <source>
        <dbReference type="PROSITE" id="PS50983"/>
    </source>
</evidence>
<evidence type="ECO:0000256" key="1">
    <source>
        <dbReference type="ARBA" id="ARBA00004196"/>
    </source>
</evidence>
<protein>
    <submittedName>
        <fullName evidence="7">Iron-siderophore ABC transporter substrate-binding protein</fullName>
    </submittedName>
</protein>
<dbReference type="RefSeq" id="WP_087071086.1">
    <property type="nucleotide sequence ID" value="NZ_CAUPFC010000006.1"/>
</dbReference>